<evidence type="ECO:0000256" key="1">
    <source>
        <dbReference type="SAM" id="MobiDB-lite"/>
    </source>
</evidence>
<sequence>MAATMTATAYQKGRRATSDSLFNAREVALGAGSRGRAGRVRYPHHTSCSSSRVTRRWGGSDGDGNGPGLGWRGEKKSIHVRNACMPLYAPVGPPTPWVPLCEAYPMPSLKEPTSLLEGGARTEEEEEEEEEEGR</sequence>
<protein>
    <submittedName>
        <fullName evidence="2">Uncharacterized protein</fullName>
    </submittedName>
</protein>
<dbReference type="Proteomes" id="UP000724874">
    <property type="component" value="Unassembled WGS sequence"/>
</dbReference>
<feature type="compositionally biased region" description="Gly residues" evidence="1">
    <location>
        <begin position="59"/>
        <end position="71"/>
    </location>
</feature>
<organism evidence="2 3">
    <name type="scientific">Gymnopilus junonius</name>
    <name type="common">Spectacular rustgill mushroom</name>
    <name type="synonym">Gymnopilus spectabilis subsp. junonius</name>
    <dbReference type="NCBI Taxonomy" id="109634"/>
    <lineage>
        <taxon>Eukaryota</taxon>
        <taxon>Fungi</taxon>
        <taxon>Dikarya</taxon>
        <taxon>Basidiomycota</taxon>
        <taxon>Agaricomycotina</taxon>
        <taxon>Agaricomycetes</taxon>
        <taxon>Agaricomycetidae</taxon>
        <taxon>Agaricales</taxon>
        <taxon>Agaricineae</taxon>
        <taxon>Hymenogastraceae</taxon>
        <taxon>Gymnopilus</taxon>
    </lineage>
</organism>
<accession>A0A9P5NDQ4</accession>
<reference evidence="2" key="1">
    <citation type="submission" date="2020-11" db="EMBL/GenBank/DDBJ databases">
        <authorList>
            <consortium name="DOE Joint Genome Institute"/>
            <person name="Ahrendt S."/>
            <person name="Riley R."/>
            <person name="Andreopoulos W."/>
            <person name="LaButti K."/>
            <person name="Pangilinan J."/>
            <person name="Ruiz-duenas F.J."/>
            <person name="Barrasa J.M."/>
            <person name="Sanchez-Garcia M."/>
            <person name="Camarero S."/>
            <person name="Miyauchi S."/>
            <person name="Serrano A."/>
            <person name="Linde D."/>
            <person name="Babiker R."/>
            <person name="Drula E."/>
            <person name="Ayuso-Fernandez I."/>
            <person name="Pacheco R."/>
            <person name="Padilla G."/>
            <person name="Ferreira P."/>
            <person name="Barriuso J."/>
            <person name="Kellner H."/>
            <person name="Castanera R."/>
            <person name="Alfaro M."/>
            <person name="Ramirez L."/>
            <person name="Pisabarro A.G."/>
            <person name="Kuo A."/>
            <person name="Tritt A."/>
            <person name="Lipzen A."/>
            <person name="He G."/>
            <person name="Yan M."/>
            <person name="Ng V."/>
            <person name="Cullen D."/>
            <person name="Martin F."/>
            <person name="Rosso M.-N."/>
            <person name="Henrissat B."/>
            <person name="Hibbett D."/>
            <person name="Martinez A.T."/>
            <person name="Grigoriev I.V."/>
        </authorList>
    </citation>
    <scope>NUCLEOTIDE SEQUENCE</scope>
    <source>
        <strain evidence="2">AH 44721</strain>
    </source>
</reference>
<evidence type="ECO:0000313" key="3">
    <source>
        <dbReference type="Proteomes" id="UP000724874"/>
    </source>
</evidence>
<dbReference type="EMBL" id="JADNYJ010000123">
    <property type="protein sequence ID" value="KAF8882363.1"/>
    <property type="molecule type" value="Genomic_DNA"/>
</dbReference>
<gene>
    <name evidence="2" type="ORF">CPB84DRAFT_1750907</name>
</gene>
<comment type="caution">
    <text evidence="2">The sequence shown here is derived from an EMBL/GenBank/DDBJ whole genome shotgun (WGS) entry which is preliminary data.</text>
</comment>
<evidence type="ECO:0000313" key="2">
    <source>
        <dbReference type="EMBL" id="KAF8882363.1"/>
    </source>
</evidence>
<proteinExistence type="predicted"/>
<keyword evidence="3" id="KW-1185">Reference proteome</keyword>
<feature type="region of interest" description="Disordered" evidence="1">
    <location>
        <begin position="108"/>
        <end position="134"/>
    </location>
</feature>
<name>A0A9P5NDQ4_GYMJU</name>
<feature type="region of interest" description="Disordered" evidence="1">
    <location>
        <begin position="33"/>
        <end position="72"/>
    </location>
</feature>
<dbReference type="AlphaFoldDB" id="A0A9P5NDQ4"/>
<feature type="compositionally biased region" description="Acidic residues" evidence="1">
    <location>
        <begin position="123"/>
        <end position="134"/>
    </location>
</feature>